<sequence length="65" mass="7322">MNTPLFTFGIYPHRKSLLRSSLLHGFVELYFAAIAWSSLTSKSSSYTRLAPHTLTEGYLKSKNKG</sequence>
<name>A0A101M083_PICGL</name>
<accession>A0A101M083</accession>
<evidence type="ECO:0000313" key="1">
    <source>
        <dbReference type="EMBL" id="KUM48463.1"/>
    </source>
</evidence>
<reference evidence="1" key="1">
    <citation type="journal article" date="2015" name="Genome Biol. Evol.">
        <title>Organellar Genomes of White Spruce (Picea glauca): Assembly and Annotation.</title>
        <authorList>
            <person name="Jackman S.D."/>
            <person name="Warren R.L."/>
            <person name="Gibb E.A."/>
            <person name="Vandervalk B.P."/>
            <person name="Mohamadi H."/>
            <person name="Chu J."/>
            <person name="Raymond A."/>
            <person name="Pleasance S."/>
            <person name="Coope R."/>
            <person name="Wildung M.R."/>
            <person name="Ritland C.E."/>
            <person name="Bousquet J."/>
            <person name="Jones S.J."/>
            <person name="Bohlmann J."/>
            <person name="Birol I."/>
        </authorList>
    </citation>
    <scope>NUCLEOTIDE SEQUENCE [LARGE SCALE GENOMIC DNA]</scope>
    <source>
        <tissue evidence="1">Flushing bud</tissue>
    </source>
</reference>
<dbReference type="EMBL" id="LKAM01000005">
    <property type="protein sequence ID" value="KUM48463.1"/>
    <property type="molecule type" value="Genomic_DNA"/>
</dbReference>
<geneLocation type="mitochondrion" evidence="1"/>
<proteinExistence type="predicted"/>
<protein>
    <submittedName>
        <fullName evidence="1">Uncharacterized protein</fullName>
    </submittedName>
</protein>
<keyword evidence="1" id="KW-0496">Mitochondrion</keyword>
<comment type="caution">
    <text evidence="1">The sequence shown here is derived from an EMBL/GenBank/DDBJ whole genome shotgun (WGS) entry which is preliminary data.</text>
</comment>
<organism evidence="1">
    <name type="scientific">Picea glauca</name>
    <name type="common">White spruce</name>
    <name type="synonym">Pinus glauca</name>
    <dbReference type="NCBI Taxonomy" id="3330"/>
    <lineage>
        <taxon>Eukaryota</taxon>
        <taxon>Viridiplantae</taxon>
        <taxon>Streptophyta</taxon>
        <taxon>Embryophyta</taxon>
        <taxon>Tracheophyta</taxon>
        <taxon>Spermatophyta</taxon>
        <taxon>Pinopsida</taxon>
        <taxon>Pinidae</taxon>
        <taxon>Conifers I</taxon>
        <taxon>Pinales</taxon>
        <taxon>Pinaceae</taxon>
        <taxon>Picea</taxon>
    </lineage>
</organism>
<dbReference type="AlphaFoldDB" id="A0A101M083"/>
<gene>
    <name evidence="1" type="ORF">ABT39_MTgene4478</name>
</gene>